<dbReference type="InterPro" id="IPR000537">
    <property type="entry name" value="UbiA_prenyltransferase"/>
</dbReference>
<feature type="transmembrane region" description="Helical" evidence="9">
    <location>
        <begin position="155"/>
        <end position="175"/>
    </location>
</feature>
<feature type="transmembrane region" description="Helical" evidence="9">
    <location>
        <begin position="187"/>
        <end position="209"/>
    </location>
</feature>
<feature type="transmembrane region" description="Helical" evidence="9">
    <location>
        <begin position="55"/>
        <end position="75"/>
    </location>
</feature>
<name>A0A8H5ZI94_COCSA</name>
<evidence type="ECO:0000256" key="8">
    <source>
        <dbReference type="ARBA" id="ARBA00023136"/>
    </source>
</evidence>
<dbReference type="Gene3D" id="1.20.120.1780">
    <property type="entry name" value="UbiA prenyltransferase"/>
    <property type="match status" value="1"/>
</dbReference>
<dbReference type="PANTHER" id="PTHR11048:SF28">
    <property type="entry name" value="4-HYDROXYBENZOATE POLYPRENYLTRANSFERASE, MITOCHONDRIAL"/>
    <property type="match status" value="1"/>
</dbReference>
<dbReference type="GO" id="GO:0005886">
    <property type="term" value="C:plasma membrane"/>
    <property type="evidence" value="ECO:0007669"/>
    <property type="project" value="TreeGrafter"/>
</dbReference>
<dbReference type="Proteomes" id="UP000624244">
    <property type="component" value="Unassembled WGS sequence"/>
</dbReference>
<sequence>MAPKVDTNNHDLVRGVWRLFRLHTIEGLSTVSIGWLALFFYAMQQDLPFALVRRAFLGIFATYQITHCVFCLWNSQGLTNMTSDICDRDFDAKVARTRDRPLPSGQVTLTEAVIVFIIGLAAAVALTYKILGSDVTAIMVPIWGLSTIYPLCKRVIWAPQVVLGLTMAMCVLPPWMAVRPHSGDAGLLPASLFGAIFCWLVYIDLIYASQDRPDDKKAGVKSLAIFLGDYLKAGLTVLGVAQIVCFVVAAAEAQAGVFVWIFGIAVWSASVPWSIISLDLRDRKSGGRIFLMNAILGIYMAAVSGINVASPAIWS</sequence>
<comment type="pathway">
    <text evidence="3">Secondary metabolite biosynthesis.</text>
</comment>
<comment type="caution">
    <text evidence="10">The sequence shown here is derived from an EMBL/GenBank/DDBJ whole genome shotgun (WGS) entry which is preliminary data.</text>
</comment>
<dbReference type="FunFam" id="1.20.120.1780:FF:000001">
    <property type="entry name" value="4-hydroxybenzoate octaprenyltransferase"/>
    <property type="match status" value="1"/>
</dbReference>
<proteinExistence type="inferred from homology"/>
<evidence type="ECO:0000256" key="5">
    <source>
        <dbReference type="ARBA" id="ARBA00022679"/>
    </source>
</evidence>
<feature type="transmembrane region" description="Helical" evidence="9">
    <location>
        <begin position="112"/>
        <end position="131"/>
    </location>
</feature>
<dbReference type="Gene3D" id="1.10.357.140">
    <property type="entry name" value="UbiA prenyltransferase"/>
    <property type="match status" value="1"/>
</dbReference>
<evidence type="ECO:0000313" key="11">
    <source>
        <dbReference type="Proteomes" id="UP000624244"/>
    </source>
</evidence>
<dbReference type="GO" id="GO:0016765">
    <property type="term" value="F:transferase activity, transferring alkyl or aryl (other than methyl) groups"/>
    <property type="evidence" value="ECO:0007669"/>
    <property type="project" value="InterPro"/>
</dbReference>
<dbReference type="AlphaFoldDB" id="A0A8H5ZI94"/>
<feature type="transmembrane region" description="Helical" evidence="9">
    <location>
        <begin position="20"/>
        <end position="43"/>
    </location>
</feature>
<feature type="transmembrane region" description="Helical" evidence="9">
    <location>
        <begin position="257"/>
        <end position="278"/>
    </location>
</feature>
<feature type="transmembrane region" description="Helical" evidence="9">
    <location>
        <begin position="290"/>
        <end position="314"/>
    </location>
</feature>
<evidence type="ECO:0000256" key="4">
    <source>
        <dbReference type="ARBA" id="ARBA00005985"/>
    </source>
</evidence>
<comment type="similarity">
    <text evidence="4">Belongs to the UbiA prenyltransferase family.</text>
</comment>
<dbReference type="CDD" id="cd13959">
    <property type="entry name" value="PT_UbiA_COQ2"/>
    <property type="match status" value="1"/>
</dbReference>
<dbReference type="InterPro" id="IPR039653">
    <property type="entry name" value="Prenyltransferase"/>
</dbReference>
<protein>
    <submittedName>
        <fullName evidence="10">Uncharacterized protein</fullName>
    </submittedName>
</protein>
<dbReference type="EMBL" id="WNKQ01000009">
    <property type="protein sequence ID" value="KAF5849294.1"/>
    <property type="molecule type" value="Genomic_DNA"/>
</dbReference>
<keyword evidence="5" id="KW-0808">Transferase</keyword>
<reference evidence="10" key="1">
    <citation type="submission" date="2019-11" db="EMBL/GenBank/DDBJ databases">
        <title>Bipolaris sorokiniana Genome sequencing.</title>
        <authorList>
            <person name="Wang H."/>
        </authorList>
    </citation>
    <scope>NUCLEOTIDE SEQUENCE</scope>
</reference>
<keyword evidence="7 9" id="KW-1133">Transmembrane helix</keyword>
<feature type="transmembrane region" description="Helical" evidence="9">
    <location>
        <begin position="230"/>
        <end position="251"/>
    </location>
</feature>
<dbReference type="PANTHER" id="PTHR11048">
    <property type="entry name" value="PRENYLTRANSFERASES"/>
    <property type="match status" value="1"/>
</dbReference>
<dbReference type="Pfam" id="PF01040">
    <property type="entry name" value="UbiA"/>
    <property type="match status" value="1"/>
</dbReference>
<keyword evidence="6 9" id="KW-0812">Transmembrane</keyword>
<gene>
    <name evidence="10" type="ORF">GGP41_006202</name>
</gene>
<dbReference type="InterPro" id="IPR044878">
    <property type="entry name" value="UbiA_sf"/>
</dbReference>
<evidence type="ECO:0000256" key="3">
    <source>
        <dbReference type="ARBA" id="ARBA00005179"/>
    </source>
</evidence>
<evidence type="ECO:0000313" key="10">
    <source>
        <dbReference type="EMBL" id="KAF5849294.1"/>
    </source>
</evidence>
<evidence type="ECO:0000256" key="2">
    <source>
        <dbReference type="ARBA" id="ARBA00004141"/>
    </source>
</evidence>
<comment type="cofactor">
    <cofactor evidence="1">
        <name>Mg(2+)</name>
        <dbReference type="ChEBI" id="CHEBI:18420"/>
    </cofactor>
</comment>
<evidence type="ECO:0000256" key="6">
    <source>
        <dbReference type="ARBA" id="ARBA00022692"/>
    </source>
</evidence>
<accession>A0A8H5ZI94</accession>
<organism evidence="10 11">
    <name type="scientific">Cochliobolus sativus</name>
    <name type="common">Common root rot and spot blotch fungus</name>
    <name type="synonym">Bipolaris sorokiniana</name>
    <dbReference type="NCBI Taxonomy" id="45130"/>
    <lineage>
        <taxon>Eukaryota</taxon>
        <taxon>Fungi</taxon>
        <taxon>Dikarya</taxon>
        <taxon>Ascomycota</taxon>
        <taxon>Pezizomycotina</taxon>
        <taxon>Dothideomycetes</taxon>
        <taxon>Pleosporomycetidae</taxon>
        <taxon>Pleosporales</taxon>
        <taxon>Pleosporineae</taxon>
        <taxon>Pleosporaceae</taxon>
        <taxon>Bipolaris</taxon>
    </lineage>
</organism>
<evidence type="ECO:0000256" key="7">
    <source>
        <dbReference type="ARBA" id="ARBA00022989"/>
    </source>
</evidence>
<evidence type="ECO:0000256" key="1">
    <source>
        <dbReference type="ARBA" id="ARBA00001946"/>
    </source>
</evidence>
<evidence type="ECO:0000256" key="9">
    <source>
        <dbReference type="SAM" id="Phobius"/>
    </source>
</evidence>
<keyword evidence="8 9" id="KW-0472">Membrane</keyword>
<comment type="subcellular location">
    <subcellularLocation>
        <location evidence="2">Membrane</location>
        <topology evidence="2">Multi-pass membrane protein</topology>
    </subcellularLocation>
</comment>